<protein>
    <submittedName>
        <fullName evidence="1">Uncharacterized protein</fullName>
    </submittedName>
</protein>
<dbReference type="Proteomes" id="UP000237105">
    <property type="component" value="Unassembled WGS sequence"/>
</dbReference>
<reference evidence="2" key="1">
    <citation type="submission" date="2016-06" db="EMBL/GenBank/DDBJ databases">
        <title>Parallel loss of symbiosis genes in relatives of nitrogen-fixing non-legume Parasponia.</title>
        <authorList>
            <person name="Van Velzen R."/>
            <person name="Holmer R."/>
            <person name="Bu F."/>
            <person name="Rutten L."/>
            <person name="Van Zeijl A."/>
            <person name="Liu W."/>
            <person name="Santuari L."/>
            <person name="Cao Q."/>
            <person name="Sharma T."/>
            <person name="Shen D."/>
            <person name="Roswanjaya Y."/>
            <person name="Wardhani T."/>
            <person name="Kalhor M.S."/>
            <person name="Jansen J."/>
            <person name="Van den Hoogen J."/>
            <person name="Gungor B."/>
            <person name="Hartog M."/>
            <person name="Hontelez J."/>
            <person name="Verver J."/>
            <person name="Yang W.-C."/>
            <person name="Schijlen E."/>
            <person name="Repin R."/>
            <person name="Schilthuizen M."/>
            <person name="Schranz E."/>
            <person name="Heidstra R."/>
            <person name="Miyata K."/>
            <person name="Fedorova E."/>
            <person name="Kohlen W."/>
            <person name="Bisseling T."/>
            <person name="Smit S."/>
            <person name="Geurts R."/>
        </authorList>
    </citation>
    <scope>NUCLEOTIDE SEQUENCE [LARGE SCALE GENOMIC DNA]</scope>
    <source>
        <strain evidence="2">cv. WU1-14</strain>
    </source>
</reference>
<keyword evidence="2" id="KW-1185">Reference proteome</keyword>
<dbReference type="EMBL" id="JXTB01000011">
    <property type="protein sequence ID" value="PON77907.1"/>
    <property type="molecule type" value="Genomic_DNA"/>
</dbReference>
<evidence type="ECO:0000313" key="2">
    <source>
        <dbReference type="Proteomes" id="UP000237105"/>
    </source>
</evidence>
<proteinExistence type="predicted"/>
<gene>
    <name evidence="1" type="ORF">PanWU01x14_022610</name>
</gene>
<dbReference type="OrthoDB" id="10366227at2759"/>
<comment type="caution">
    <text evidence="1">The sequence shown here is derived from an EMBL/GenBank/DDBJ whole genome shotgun (WGS) entry which is preliminary data.</text>
</comment>
<name>A0A2P5DX87_PARAD</name>
<dbReference type="AlphaFoldDB" id="A0A2P5DX87"/>
<sequence length="73" mass="8223">MKGKAEECQCHIGPVLVQISDYGSDDAFDIRSQLALEIIPKWVKRRPLVFLESESTLNPPLALKLGDEDPSQW</sequence>
<evidence type="ECO:0000313" key="1">
    <source>
        <dbReference type="EMBL" id="PON77907.1"/>
    </source>
</evidence>
<organism evidence="1 2">
    <name type="scientific">Parasponia andersonii</name>
    <name type="common">Sponia andersonii</name>
    <dbReference type="NCBI Taxonomy" id="3476"/>
    <lineage>
        <taxon>Eukaryota</taxon>
        <taxon>Viridiplantae</taxon>
        <taxon>Streptophyta</taxon>
        <taxon>Embryophyta</taxon>
        <taxon>Tracheophyta</taxon>
        <taxon>Spermatophyta</taxon>
        <taxon>Magnoliopsida</taxon>
        <taxon>eudicotyledons</taxon>
        <taxon>Gunneridae</taxon>
        <taxon>Pentapetalae</taxon>
        <taxon>rosids</taxon>
        <taxon>fabids</taxon>
        <taxon>Rosales</taxon>
        <taxon>Cannabaceae</taxon>
        <taxon>Parasponia</taxon>
    </lineage>
</organism>
<accession>A0A2P5DX87</accession>